<evidence type="ECO:0000313" key="3">
    <source>
        <dbReference type="EMBL" id="KAK8880178.1"/>
    </source>
</evidence>
<name>A0ABR2JN58_9PEZI</name>
<dbReference type="EMBL" id="JAPCWZ010000001">
    <property type="protein sequence ID" value="KAK8880178.1"/>
    <property type="molecule type" value="Genomic_DNA"/>
</dbReference>
<feature type="region of interest" description="Disordered" evidence="1">
    <location>
        <begin position="98"/>
        <end position="128"/>
    </location>
</feature>
<feature type="compositionally biased region" description="Acidic residues" evidence="1">
    <location>
        <begin position="606"/>
        <end position="621"/>
    </location>
</feature>
<comment type="caution">
    <text evidence="3">The sequence shown here is derived from an EMBL/GenBank/DDBJ whole genome shotgun (WGS) entry which is preliminary data.</text>
</comment>
<feature type="compositionally biased region" description="Basic and acidic residues" evidence="1">
    <location>
        <begin position="529"/>
        <end position="546"/>
    </location>
</feature>
<protein>
    <submittedName>
        <fullName evidence="3">Heterokaryon incompatibility protein-domain-containing protein</fullName>
    </submittedName>
</protein>
<organism evidence="3 4">
    <name type="scientific">Apiospora arundinis</name>
    <dbReference type="NCBI Taxonomy" id="335852"/>
    <lineage>
        <taxon>Eukaryota</taxon>
        <taxon>Fungi</taxon>
        <taxon>Dikarya</taxon>
        <taxon>Ascomycota</taxon>
        <taxon>Pezizomycotina</taxon>
        <taxon>Sordariomycetes</taxon>
        <taxon>Xylariomycetidae</taxon>
        <taxon>Amphisphaeriales</taxon>
        <taxon>Apiosporaceae</taxon>
        <taxon>Apiospora</taxon>
    </lineage>
</organism>
<feature type="region of interest" description="Disordered" evidence="1">
    <location>
        <begin position="587"/>
        <end position="624"/>
    </location>
</feature>
<evidence type="ECO:0000259" key="2">
    <source>
        <dbReference type="Pfam" id="PF06985"/>
    </source>
</evidence>
<feature type="compositionally biased region" description="Basic and acidic residues" evidence="1">
    <location>
        <begin position="117"/>
        <end position="128"/>
    </location>
</feature>
<feature type="compositionally biased region" description="Basic residues" evidence="1">
    <location>
        <begin position="98"/>
        <end position="114"/>
    </location>
</feature>
<feature type="compositionally biased region" description="Polar residues" evidence="1">
    <location>
        <begin position="954"/>
        <end position="963"/>
    </location>
</feature>
<accession>A0ABR2JN58</accession>
<feature type="region of interest" description="Disordered" evidence="1">
    <location>
        <begin position="924"/>
        <end position="1028"/>
    </location>
</feature>
<feature type="compositionally biased region" description="Basic and acidic residues" evidence="1">
    <location>
        <begin position="994"/>
        <end position="1027"/>
    </location>
</feature>
<dbReference type="Proteomes" id="UP001390339">
    <property type="component" value="Unassembled WGS sequence"/>
</dbReference>
<dbReference type="InterPro" id="IPR010730">
    <property type="entry name" value="HET"/>
</dbReference>
<proteinExistence type="predicted"/>
<feature type="domain" description="Heterokaryon incompatibility" evidence="2">
    <location>
        <begin position="136"/>
        <end position="279"/>
    </location>
</feature>
<dbReference type="PANTHER" id="PTHR24148">
    <property type="entry name" value="ANKYRIN REPEAT DOMAIN-CONTAINING PROTEIN 39 HOMOLOG-RELATED"/>
    <property type="match status" value="1"/>
</dbReference>
<feature type="compositionally biased region" description="Basic residues" evidence="1">
    <location>
        <begin position="370"/>
        <end position="384"/>
    </location>
</feature>
<evidence type="ECO:0000313" key="4">
    <source>
        <dbReference type="Proteomes" id="UP001390339"/>
    </source>
</evidence>
<reference evidence="3 4" key="1">
    <citation type="journal article" date="2024" name="IMA Fungus">
        <title>Apiospora arundinis, a panoply of carbohydrate-active enzymes and secondary metabolites.</title>
        <authorList>
            <person name="Sorensen T."/>
            <person name="Petersen C."/>
            <person name="Muurmann A.T."/>
            <person name="Christiansen J.V."/>
            <person name="Brundto M.L."/>
            <person name="Overgaard C.K."/>
            <person name="Boysen A.T."/>
            <person name="Wollenberg R.D."/>
            <person name="Larsen T.O."/>
            <person name="Sorensen J.L."/>
            <person name="Nielsen K.L."/>
            <person name="Sondergaard T.E."/>
        </authorList>
    </citation>
    <scope>NUCLEOTIDE SEQUENCE [LARGE SCALE GENOMIC DNA]</scope>
    <source>
        <strain evidence="3 4">AAU 773</strain>
    </source>
</reference>
<sequence>MALQRAAQNAELGSLKPIELNGTIYEPVDTVRALREQRSRVSKFDDDDLRPLPEFKYHRLQSMRRRIRLLRLVAGSQSNPDIICELFEVEFDMHNVVRRLHQPQPPKHSRKRSKSLTPEEQRKHEENTHVAETVEYEALSWNWGTESRDCGIRVLQGNNHPQRRLAISRELALALKHLRNPDHDRILWIDALCINQADHEERNHQVQMMSRIYNCAQQVCVWLGQDNDDSTTAISFIREIMLLENFDAISEKKENAPKWRSLSLLMQRPWFSRKWVVQEIALARVATIYCGNDQIPWEQFAVAVELFVEVETATHRLSEVMRRDEAFGHVPQWFEHVSELGASVLVQATGKIFRRDGWQAPNIPHSRPNGIRKTKRGAGGRKTPRLADAALGEPSEIRPQRPLLSLEYLVSSLSVFQASQPRDAIYSLLAISRDTSPFAELRANSEVVSEEATILSTVSSFLERKPFKVDYSRPFSDVCKDFVSFCIQGARNSDPTRALDILCRPWAPDPTEQGVGGVVHRKPVPYKSNENRSHLWMPKEKERQPNSDEGQLEVGVRSNDDYYADVRRRDKLERYDDSQQLYKAAEKFLPQKHTQPQSPVRNEYNENSDDSESEDELEIEEESMKLPSWISPVSGAPFALFHHPGGNSMLRMGRKNADPLVGLPQDGHRNYSAAQNTKVDHKSDNRLRFRKRPRLGHYSLYTKGFIFDEIAEVREPARLGCIPETWTKLAGWDGAVDGSKDPPAEFWRTLVADRGKDNRNPPYYYATACKESVKKGGLRGGSVDTSALIVNERNSIVAEFCRRVQAVIWNRCLVKTKKGRLGLANMPVQQGDLVCIIFGCTVPVILRREPPKKAEDVENEEWQDRFESFRSVLSICEEACFRKLRYKRKLESLVDVEREAWEYEVQEEMKAVNHQIEIWQEREKGLNSQKEAEEKEKTMRKNEAEERKKKRASTFPTLSTQQKDVTDTAIDTVIAEETASAPTGGDGGSEADPDEMKSTKVPEKQDDMQREEMEKRQQEKQRAREEDQGLYYTLISEVYIHGMMDGDAVREHILGGTEDEMRERLFEIR</sequence>
<keyword evidence="4" id="KW-1185">Reference proteome</keyword>
<feature type="region of interest" description="Disordered" evidence="1">
    <location>
        <begin position="512"/>
        <end position="560"/>
    </location>
</feature>
<dbReference type="PANTHER" id="PTHR24148:SF64">
    <property type="entry name" value="HETEROKARYON INCOMPATIBILITY DOMAIN-CONTAINING PROTEIN"/>
    <property type="match status" value="1"/>
</dbReference>
<dbReference type="InterPro" id="IPR052895">
    <property type="entry name" value="HetReg/Transcr_Mod"/>
</dbReference>
<evidence type="ECO:0000256" key="1">
    <source>
        <dbReference type="SAM" id="MobiDB-lite"/>
    </source>
</evidence>
<gene>
    <name evidence="3" type="ORF">PGQ11_001472</name>
</gene>
<feature type="region of interest" description="Disordered" evidence="1">
    <location>
        <begin position="363"/>
        <end position="385"/>
    </location>
</feature>
<dbReference type="Pfam" id="PF06985">
    <property type="entry name" value="HET"/>
    <property type="match status" value="1"/>
</dbReference>
<feature type="compositionally biased region" description="Basic and acidic residues" evidence="1">
    <location>
        <begin position="924"/>
        <end position="947"/>
    </location>
</feature>